<dbReference type="EMBL" id="CP078076">
    <property type="protein sequence ID" value="UPL11297.1"/>
    <property type="molecule type" value="Genomic_DNA"/>
</dbReference>
<dbReference type="RefSeq" id="WP_247638423.1">
    <property type="nucleotide sequence ID" value="NZ_CP078076.1"/>
</dbReference>
<accession>A0ABY4IEU6</accession>
<evidence type="ECO:0000313" key="2">
    <source>
        <dbReference type="Proteomes" id="UP000831467"/>
    </source>
</evidence>
<name>A0ABY4IEU6_9MICO</name>
<reference evidence="1 2" key="1">
    <citation type="submission" date="2021-06" db="EMBL/GenBank/DDBJ databases">
        <title>Genome-based taxonomic framework of Microbacterium strains isolated from marine environment, the description of four new species and reclassification of four preexisting species.</title>
        <authorList>
            <person name="Lee S.D."/>
            <person name="Kim S.-M."/>
            <person name="Byeon Y.-S."/>
            <person name="Yang H.L."/>
            <person name="Kim I.S."/>
        </authorList>
    </citation>
    <scope>NUCLEOTIDE SEQUENCE [LARGE SCALE GENOMIC DNA]</scope>
    <source>
        <strain evidence="1 2">SSW1-51</strain>
    </source>
</reference>
<protein>
    <submittedName>
        <fullName evidence="1">Nucleotidyltransferase family protein</fullName>
    </submittedName>
</protein>
<dbReference type="Proteomes" id="UP000831467">
    <property type="component" value="Chromosome"/>
</dbReference>
<evidence type="ECO:0000313" key="1">
    <source>
        <dbReference type="EMBL" id="UPL11297.1"/>
    </source>
</evidence>
<organism evidence="1 2">
    <name type="scientific">Microbacterium sufflavum</name>
    <dbReference type="NCBI Taxonomy" id="2851649"/>
    <lineage>
        <taxon>Bacteria</taxon>
        <taxon>Bacillati</taxon>
        <taxon>Actinomycetota</taxon>
        <taxon>Actinomycetes</taxon>
        <taxon>Micrococcales</taxon>
        <taxon>Microbacteriaceae</taxon>
        <taxon>Microbacterium</taxon>
    </lineage>
</organism>
<proteinExistence type="predicted"/>
<sequence length="308" mass="33611">MVQLQEMGLAAGAGTSSSAPLTLSEPWLDSVFHELVYALVARVAEENDIPLLFIKGPTLHAQGLRSRKHSGDVDCWVRPGDDLRLARAMREWGWTPLMLPFTGTTVTHSLTLVAGEWGCAIDVHTSFPGMRLAPGEALQFLLDGAEHRSYAGVSAQTPSLAAHAVLSALHDMRPFEGAPPSAHAVASATAVLATAGDAVFDVIDRLDAGYVLREPLERAFGAQARRFESALPPKDWEMRFERTSSARNFKALKFVPLRMRLRALVRLVWPTAETTRIALSRPQASNAEVFAARIRRVGTSARKLLDGR</sequence>
<gene>
    <name evidence="1" type="ORF">KV394_09300</name>
</gene>
<keyword evidence="2" id="KW-1185">Reference proteome</keyword>